<proteinExistence type="predicted"/>
<evidence type="ECO:0000313" key="4">
    <source>
        <dbReference type="Proteomes" id="UP001487740"/>
    </source>
</evidence>
<dbReference type="EMBL" id="JARAKH010000035">
    <property type="protein sequence ID" value="KAK8384219.1"/>
    <property type="molecule type" value="Genomic_DNA"/>
</dbReference>
<dbReference type="GO" id="GO:0016020">
    <property type="term" value="C:membrane"/>
    <property type="evidence" value="ECO:0007669"/>
    <property type="project" value="TreeGrafter"/>
</dbReference>
<protein>
    <recommendedName>
        <fullName evidence="5">Transmembrane protein 209</fullName>
    </recommendedName>
</protein>
<dbReference type="Pfam" id="PF09786">
    <property type="entry name" value="CytochromB561_N"/>
    <property type="match status" value="1"/>
</dbReference>
<feature type="region of interest" description="Disordered" evidence="1">
    <location>
        <begin position="228"/>
        <end position="273"/>
    </location>
</feature>
<comment type="caution">
    <text evidence="3">The sequence shown here is derived from an EMBL/GenBank/DDBJ whole genome shotgun (WGS) entry which is preliminary data.</text>
</comment>
<name>A0AAW0TAB9_SCYPA</name>
<evidence type="ECO:0008006" key="5">
    <source>
        <dbReference type="Google" id="ProtNLM"/>
    </source>
</evidence>
<keyword evidence="4" id="KW-1185">Reference proteome</keyword>
<feature type="region of interest" description="Disordered" evidence="1">
    <location>
        <begin position="333"/>
        <end position="358"/>
    </location>
</feature>
<dbReference type="InterPro" id="IPR019176">
    <property type="entry name" value="Cytochrome_B561-rel"/>
</dbReference>
<accession>A0AAW0TAB9</accession>
<dbReference type="AlphaFoldDB" id="A0AAW0TAB9"/>
<dbReference type="PANTHER" id="PTHR21780:SF0">
    <property type="entry name" value="TRANSMEMBRANE PROTEIN 209"/>
    <property type="match status" value="1"/>
</dbReference>
<keyword evidence="2" id="KW-1133">Transmembrane helix</keyword>
<keyword evidence="2" id="KW-0812">Transmembrane</keyword>
<evidence type="ECO:0000313" key="3">
    <source>
        <dbReference type="EMBL" id="KAK8384219.1"/>
    </source>
</evidence>
<evidence type="ECO:0000256" key="2">
    <source>
        <dbReference type="SAM" id="Phobius"/>
    </source>
</evidence>
<evidence type="ECO:0000256" key="1">
    <source>
        <dbReference type="SAM" id="MobiDB-lite"/>
    </source>
</evidence>
<keyword evidence="2" id="KW-0472">Membrane</keyword>
<sequence>MQNQYTPRHVRGWLEVTQGQRMAASQVVQNALARKTAGHSLLWGTRSACFLGILMAVLTYDLQNGGVSGWGNAWWWGCWCACTLLGVLLVRLLLSTLLLYLTLPPIEITDKQRQLLNITQDDFGFKSAAPQQASSTPVAEQKVPLSSLFSATVRTPSPAPPLSPINLSTASWSSLSPQSPLTGPTSHNSSLGLSASLLSSGTAGSVTADSWSFHRNQSSLLNLSYPIMPGGQTQPQHHSQLFPSPTLSDSFLTQPLPMSTTSPSSPNTSTGPAITDEASLQSYFQHCREKEKLRQIMYQCEGSSSSIWGYGGSPRSSLTDYGASLRKTVYKQATRDTGQETNSADSKNDDSKTLSSSSSSVSKIWRKRNVTPEQLFKFTENLRIWMSATLLVPLVQNIDATNKVLRGVAPEIQIGAVGVDKLKKTAQNISGLKQLADVVPFLEVTVHQDYLLHRLRELATGGAISAYRWNGGSTTFNSRPWKEEYPTDTAILLHLFAMYLDQQLPPDIAQPEGRMFSSTHVIKAPEKPPKTTNRPLLYLSQVMPPHVKVVLPPEEECDVGSGRNNLTHALLLFIHHVIHCQHSRIANINLSMSGVNLSWVIAADKAKTAIL</sequence>
<feature type="compositionally biased region" description="Polar residues" evidence="1">
    <location>
        <begin position="231"/>
        <end position="252"/>
    </location>
</feature>
<feature type="compositionally biased region" description="Low complexity" evidence="1">
    <location>
        <begin position="253"/>
        <end position="272"/>
    </location>
</feature>
<dbReference type="Proteomes" id="UP001487740">
    <property type="component" value="Unassembled WGS sequence"/>
</dbReference>
<reference evidence="3 4" key="1">
    <citation type="submission" date="2023-03" db="EMBL/GenBank/DDBJ databases">
        <title>High-quality genome of Scylla paramamosain provides insights in environmental adaptation.</title>
        <authorList>
            <person name="Zhang L."/>
        </authorList>
    </citation>
    <scope>NUCLEOTIDE SEQUENCE [LARGE SCALE GENOMIC DNA]</scope>
    <source>
        <strain evidence="3">LZ_2023a</strain>
        <tissue evidence="3">Muscle</tissue>
    </source>
</reference>
<feature type="transmembrane region" description="Helical" evidence="2">
    <location>
        <begin position="74"/>
        <end position="103"/>
    </location>
</feature>
<gene>
    <name evidence="3" type="ORF">O3P69_009157</name>
</gene>
<organism evidence="3 4">
    <name type="scientific">Scylla paramamosain</name>
    <name type="common">Mud crab</name>
    <dbReference type="NCBI Taxonomy" id="85552"/>
    <lineage>
        <taxon>Eukaryota</taxon>
        <taxon>Metazoa</taxon>
        <taxon>Ecdysozoa</taxon>
        <taxon>Arthropoda</taxon>
        <taxon>Crustacea</taxon>
        <taxon>Multicrustacea</taxon>
        <taxon>Malacostraca</taxon>
        <taxon>Eumalacostraca</taxon>
        <taxon>Eucarida</taxon>
        <taxon>Decapoda</taxon>
        <taxon>Pleocyemata</taxon>
        <taxon>Brachyura</taxon>
        <taxon>Eubrachyura</taxon>
        <taxon>Portunoidea</taxon>
        <taxon>Portunidae</taxon>
        <taxon>Portuninae</taxon>
        <taxon>Scylla</taxon>
    </lineage>
</organism>
<dbReference type="PANTHER" id="PTHR21780">
    <property type="entry name" value="TRANSMEMBRANE PROTEIN 209"/>
    <property type="match status" value="1"/>
</dbReference>